<proteinExistence type="inferred from homology"/>
<dbReference type="GO" id="GO:0004497">
    <property type="term" value="F:monooxygenase activity"/>
    <property type="evidence" value="ECO:0007669"/>
    <property type="project" value="InterPro"/>
</dbReference>
<evidence type="ECO:0000259" key="5">
    <source>
        <dbReference type="PROSITE" id="PS50053"/>
    </source>
</evidence>
<dbReference type="Proteomes" id="UP000709295">
    <property type="component" value="Unassembled WGS sequence"/>
</dbReference>
<evidence type="ECO:0000313" key="6">
    <source>
        <dbReference type="EMBL" id="KAG6951217.1"/>
    </source>
</evidence>
<dbReference type="PANTHER" id="PTHR24296">
    <property type="entry name" value="CYTOCHROME P450"/>
    <property type="match status" value="1"/>
</dbReference>
<comment type="similarity">
    <text evidence="1">Belongs to the cytochrome P450 family.</text>
</comment>
<comment type="caution">
    <text evidence="6">The sequence shown here is derived from an EMBL/GenBank/DDBJ whole genome shotgun (WGS) entry which is preliminary data.</text>
</comment>
<name>A0A8J5I8F4_9STRA</name>
<dbReference type="GO" id="GO:0020037">
    <property type="term" value="F:heme binding"/>
    <property type="evidence" value="ECO:0007669"/>
    <property type="project" value="InterPro"/>
</dbReference>
<reference evidence="6" key="1">
    <citation type="submission" date="2021-01" db="EMBL/GenBank/DDBJ databases">
        <title>Phytophthora aleatoria, a newly-described species from Pinus radiata is distinct from Phytophthora cactorum isolates based on comparative genomics.</title>
        <authorList>
            <person name="Mcdougal R."/>
            <person name="Panda P."/>
            <person name="Williams N."/>
            <person name="Studholme D.J."/>
        </authorList>
    </citation>
    <scope>NUCLEOTIDE SEQUENCE</scope>
    <source>
        <strain evidence="6">NZFS 4037</strain>
    </source>
</reference>
<dbReference type="InterPro" id="IPR000626">
    <property type="entry name" value="Ubiquitin-like_dom"/>
</dbReference>
<protein>
    <recommendedName>
        <fullName evidence="5">Ubiquitin-like domain-containing protein</fullName>
    </recommendedName>
</protein>
<evidence type="ECO:0000256" key="2">
    <source>
        <dbReference type="ARBA" id="ARBA00022723"/>
    </source>
</evidence>
<keyword evidence="7" id="KW-1185">Reference proteome</keyword>
<evidence type="ECO:0000256" key="4">
    <source>
        <dbReference type="ARBA" id="ARBA00023004"/>
    </source>
</evidence>
<keyword evidence="3" id="KW-0560">Oxidoreductase</keyword>
<dbReference type="PROSITE" id="PS50053">
    <property type="entry name" value="UBIQUITIN_2"/>
    <property type="match status" value="1"/>
</dbReference>
<feature type="domain" description="Ubiquitin-like" evidence="5">
    <location>
        <begin position="38"/>
        <end position="96"/>
    </location>
</feature>
<sequence length="657" mass="74077">MPQPVLSLELSAASKDVGAKRGEESKFDHVMALQEEPVQITFLLPDDSTVSSEFKKGHTVAVLKAFLEDEYDFKQEETQLCLDGTMLLDPFSLTDFPCVLESSAIDIQVRRTSSDAKTNMQSPLFLLSSCAVAWLLATVSTALHRKLRIARGLAPLTGPPGVLLLGCMPAYAKNIDRIYHFLEDLLKQYGGRMKMPWHLFFDGAIYITDPKDVQHILSTNFNNYVKPQAFLDAFQEIFGNSFLAMNHHPQAPDGGAGWRLQRKVAAKVFTTANFRVFTEHVFARHAEETLALAQAEAAARYGKQSSDKSFCCDMQAMSTRFTVHSIFDVAFGLPLSEVKNADDFARHMDFVNEHCAQRLFVKQHYKLLRWVMPSERMLRQCVREIHTVSDAILLGRLEESEDKIKVRSDLLSLFICKARELASTNNQKESDEPEASPLLGPETLRSIIVTFIVAGRDTTAACITYCFYAVARHPQVQKRIVEELESMKQSTDSSSTPFTFENMKNMEYLEAVVYEALRLYPPVPYNVKCAVKDDYLPDGTFVPAGVDIVYSPWYMGRNGALWGDDPLEFRPERWLEMSKRPSAYEFPAFQAGPRICLGMNLAVLEAKFFLATTLRRFHVAIAPGEKHERGYVLKSNLVMNGGLPLQVTPRHQHPLSS</sequence>
<dbReference type="GO" id="GO:0005506">
    <property type="term" value="F:iron ion binding"/>
    <property type="evidence" value="ECO:0007669"/>
    <property type="project" value="InterPro"/>
</dbReference>
<gene>
    <name evidence="6" type="ORF">JG688_00013826</name>
</gene>
<dbReference type="Pfam" id="PF00067">
    <property type="entry name" value="p450"/>
    <property type="match status" value="1"/>
</dbReference>
<dbReference type="GO" id="GO:0016705">
    <property type="term" value="F:oxidoreductase activity, acting on paired donors, with incorporation or reduction of molecular oxygen"/>
    <property type="evidence" value="ECO:0007669"/>
    <property type="project" value="InterPro"/>
</dbReference>
<keyword evidence="2" id="KW-0479">Metal-binding</keyword>
<keyword evidence="4" id="KW-0408">Iron</keyword>
<dbReference type="EMBL" id="JAENGY010001222">
    <property type="protein sequence ID" value="KAG6951217.1"/>
    <property type="molecule type" value="Genomic_DNA"/>
</dbReference>
<dbReference type="AlphaFoldDB" id="A0A8J5I8F4"/>
<organism evidence="6 7">
    <name type="scientific">Phytophthora aleatoria</name>
    <dbReference type="NCBI Taxonomy" id="2496075"/>
    <lineage>
        <taxon>Eukaryota</taxon>
        <taxon>Sar</taxon>
        <taxon>Stramenopiles</taxon>
        <taxon>Oomycota</taxon>
        <taxon>Peronosporomycetes</taxon>
        <taxon>Peronosporales</taxon>
        <taxon>Peronosporaceae</taxon>
        <taxon>Phytophthora</taxon>
    </lineage>
</organism>
<evidence type="ECO:0000256" key="3">
    <source>
        <dbReference type="ARBA" id="ARBA00023002"/>
    </source>
</evidence>
<evidence type="ECO:0000256" key="1">
    <source>
        <dbReference type="ARBA" id="ARBA00010617"/>
    </source>
</evidence>
<evidence type="ECO:0000313" key="7">
    <source>
        <dbReference type="Proteomes" id="UP000709295"/>
    </source>
</evidence>
<dbReference type="InterPro" id="IPR001128">
    <property type="entry name" value="Cyt_P450"/>
</dbReference>
<accession>A0A8J5I8F4</accession>